<evidence type="ECO:0000313" key="1">
    <source>
        <dbReference type="Proteomes" id="UP000887579"/>
    </source>
</evidence>
<dbReference type="Proteomes" id="UP000887579">
    <property type="component" value="Unplaced"/>
</dbReference>
<accession>A0AC34FAA4</accession>
<sequence>MAPQKRLIRIPRRRKKEKVFKLVEEDAVNIDNDDMEEEIIEIDDNNNQAAAPHIQPIVIYPPPQQSPPNQQPQPRPIPAPIQPLPLSQGIQPPQQNQPIPPPIQPPAPVAQGIQPAASIIPVQQPLPIPIQPPPTISQGIQSAAPIQKPSTRPPIIVQTRAPTPQPMQIQPMIVYPQPLPAMFPPPWFPQPQQFPPFPPYPPPPVTIPRPKPRPRPTTISSIGNGVNEVQTTISENGVKPKRKKPRNGPSAQLSTSSSPNSPQTRSPLTTASSSTTIGTITTTDNSTLDNTTAIFSNETVKYPSIGDGVETTSFPKNITDDDFNFDKVTDPVSYNEQPQKLDDTECCISLSTGWLTIGIFMFLSILILLACLYCMYYFRKKEKQKCKDAVKQYNDIYRQNSKMPNFNSHFMPPTPAIMTPQVKMDQLMKNMTDNPHQITTDERSIAGILNYLADNPIEHDVIYRPGRQDVVLCQKEIPSHLKSIPNYQLGSAKEIKLPESSQLADRERNDLMVANEMNEKDKQNQKNDMSLSKKGSQSLKRIKDKLFNRSKSDRKAAKPSSPPPPQQQQKKQEQKDDEPKNVAYSPNPRRSKDRVVFHEGKHHRLQ</sequence>
<reference evidence="2" key="1">
    <citation type="submission" date="2022-11" db="UniProtKB">
        <authorList>
            <consortium name="WormBaseParasite"/>
        </authorList>
    </citation>
    <scope>IDENTIFICATION</scope>
</reference>
<name>A0AC34FAA4_9BILA</name>
<proteinExistence type="predicted"/>
<evidence type="ECO:0000313" key="2">
    <source>
        <dbReference type="WBParaSite" id="ES5_v2.g14144.t1"/>
    </source>
</evidence>
<protein>
    <submittedName>
        <fullName evidence="2">Uncharacterized protein</fullName>
    </submittedName>
</protein>
<organism evidence="1 2">
    <name type="scientific">Panagrolaimus sp. ES5</name>
    <dbReference type="NCBI Taxonomy" id="591445"/>
    <lineage>
        <taxon>Eukaryota</taxon>
        <taxon>Metazoa</taxon>
        <taxon>Ecdysozoa</taxon>
        <taxon>Nematoda</taxon>
        <taxon>Chromadorea</taxon>
        <taxon>Rhabditida</taxon>
        <taxon>Tylenchina</taxon>
        <taxon>Panagrolaimomorpha</taxon>
        <taxon>Panagrolaimoidea</taxon>
        <taxon>Panagrolaimidae</taxon>
        <taxon>Panagrolaimus</taxon>
    </lineage>
</organism>
<dbReference type="WBParaSite" id="ES5_v2.g14144.t1">
    <property type="protein sequence ID" value="ES5_v2.g14144.t1"/>
    <property type="gene ID" value="ES5_v2.g14144"/>
</dbReference>